<dbReference type="AlphaFoldDB" id="A0AAD8ABC5"/>
<dbReference type="GO" id="GO:0051301">
    <property type="term" value="P:cell division"/>
    <property type="evidence" value="ECO:0007669"/>
    <property type="project" value="UniProtKB-UniRule"/>
</dbReference>
<evidence type="ECO:0000256" key="1">
    <source>
        <dbReference type="ARBA" id="ARBA00004629"/>
    </source>
</evidence>
<comment type="subcellular location">
    <subcellularLocation>
        <location evidence="1 9">Chromosome</location>
        <location evidence="1 9">Centromere</location>
        <location evidence="1 9">Kinetochore</location>
    </subcellularLocation>
</comment>
<keyword evidence="11" id="KW-1185">Reference proteome</keyword>
<dbReference type="PANTHER" id="PTHR15995:SF1">
    <property type="entry name" value="PROTEIN ZWILCH HOMOLOG"/>
    <property type="match status" value="1"/>
</dbReference>
<evidence type="ECO:0000256" key="4">
    <source>
        <dbReference type="ARBA" id="ARBA00022618"/>
    </source>
</evidence>
<evidence type="ECO:0000256" key="2">
    <source>
        <dbReference type="ARBA" id="ARBA00009062"/>
    </source>
</evidence>
<reference evidence="10" key="1">
    <citation type="journal article" date="2023" name="IScience">
        <title>Live-bearing cockroach genome reveals convergent evolutionary mechanisms linked to viviparity in insects and beyond.</title>
        <authorList>
            <person name="Fouks B."/>
            <person name="Harrison M.C."/>
            <person name="Mikhailova A.A."/>
            <person name="Marchal E."/>
            <person name="English S."/>
            <person name="Carruthers M."/>
            <person name="Jennings E.C."/>
            <person name="Chiamaka E.L."/>
            <person name="Frigard R.A."/>
            <person name="Pippel M."/>
            <person name="Attardo G.M."/>
            <person name="Benoit J.B."/>
            <person name="Bornberg-Bauer E."/>
            <person name="Tobe S.S."/>
        </authorList>
    </citation>
    <scope>NUCLEOTIDE SEQUENCE</scope>
    <source>
        <strain evidence="10">Stay&amp;Tobe</strain>
    </source>
</reference>
<accession>A0AAD8ABC5</accession>
<keyword evidence="7 9" id="KW-0131">Cell cycle</keyword>
<comment type="subunit">
    <text evidence="9">Component of the RZZ complex.</text>
</comment>
<evidence type="ECO:0000256" key="5">
    <source>
        <dbReference type="ARBA" id="ARBA00022776"/>
    </source>
</evidence>
<dbReference type="Pfam" id="PF09817">
    <property type="entry name" value="Zwilch"/>
    <property type="match status" value="1"/>
</dbReference>
<reference evidence="10" key="2">
    <citation type="submission" date="2023-05" db="EMBL/GenBank/DDBJ databases">
        <authorList>
            <person name="Fouks B."/>
        </authorList>
    </citation>
    <scope>NUCLEOTIDE SEQUENCE</scope>
    <source>
        <strain evidence="10">Stay&amp;Tobe</strain>
        <tissue evidence="10">Testes</tissue>
    </source>
</reference>
<evidence type="ECO:0000313" key="11">
    <source>
        <dbReference type="Proteomes" id="UP001233999"/>
    </source>
</evidence>
<protein>
    <recommendedName>
        <fullName evidence="9">Protein zwilch</fullName>
    </recommendedName>
</protein>
<evidence type="ECO:0000256" key="7">
    <source>
        <dbReference type="ARBA" id="ARBA00023306"/>
    </source>
</evidence>
<evidence type="ECO:0000256" key="8">
    <source>
        <dbReference type="ARBA" id="ARBA00023328"/>
    </source>
</evidence>
<gene>
    <name evidence="10" type="ORF">L9F63_012941</name>
</gene>
<evidence type="ECO:0000256" key="9">
    <source>
        <dbReference type="RuleBase" id="RU369076"/>
    </source>
</evidence>
<evidence type="ECO:0000256" key="6">
    <source>
        <dbReference type="ARBA" id="ARBA00022838"/>
    </source>
</evidence>
<evidence type="ECO:0000313" key="10">
    <source>
        <dbReference type="EMBL" id="KAJ9595882.1"/>
    </source>
</evidence>
<dbReference type="GO" id="GO:0007094">
    <property type="term" value="P:mitotic spindle assembly checkpoint signaling"/>
    <property type="evidence" value="ECO:0007669"/>
    <property type="project" value="UniProtKB-UniRule"/>
</dbReference>
<keyword evidence="4 9" id="KW-0132">Cell division</keyword>
<dbReference type="PANTHER" id="PTHR15995">
    <property type="entry name" value="PROTEIN ZWILCH HOMOLOG"/>
    <property type="match status" value="1"/>
</dbReference>
<evidence type="ECO:0000256" key="3">
    <source>
        <dbReference type="ARBA" id="ARBA00022454"/>
    </source>
</evidence>
<dbReference type="Proteomes" id="UP001233999">
    <property type="component" value="Unassembled WGS sequence"/>
</dbReference>
<comment type="similarity">
    <text evidence="2 9">Belongs to the ZWILCH family.</text>
</comment>
<proteinExistence type="inferred from homology"/>
<name>A0AAD8ABC5_DIPPU</name>
<feature type="non-terminal residue" evidence="10">
    <location>
        <position position="1"/>
    </location>
</feature>
<comment type="caution">
    <text evidence="10">The sequence shown here is derived from an EMBL/GenBank/DDBJ whole genome shotgun (WGS) entry which is preliminary data.</text>
</comment>
<dbReference type="InterPro" id="IPR018630">
    <property type="entry name" value="Zwilch"/>
</dbReference>
<keyword evidence="6 9" id="KW-0995">Kinetochore</keyword>
<dbReference type="GO" id="GO:1990423">
    <property type="term" value="C:RZZ complex"/>
    <property type="evidence" value="ECO:0007669"/>
    <property type="project" value="UniProtKB-UniRule"/>
</dbReference>
<sequence>MEQVVEITNLLNNHVIKVLLIEPTSYIKPFLSESANSDIILIHKLVPTTTSPIGVTNGHDFSLVSELDLTGNPLECPFSPIKYEDTLLSYVPPKNWRLEEENHSALPVAKARSMLSLCNLHVQSWMVPVWVVCDGADSQQTVLLSSLCVKKTGWVTSSIVQLLPTCSYKEVLTHVKRVKMEHHAKSRMSEDKVKLVMTQTYDDCISTWSKENDTANNIKLSLSWSCSSIDSIPPNYAQTILEMLIAVEQPFSLAYSLWKQLKLLNELITLLASLKGRKIGDAIQLPKFGDGHVTGRADILNFLHESYYTAFCREDIAEPQEASSDKVKNIYQALREAVSGESIVYQDITHSLFLLLA</sequence>
<keyword evidence="3 9" id="KW-0158">Chromosome</keyword>
<dbReference type="EMBL" id="JASPKZ010002306">
    <property type="protein sequence ID" value="KAJ9595882.1"/>
    <property type="molecule type" value="Genomic_DNA"/>
</dbReference>
<dbReference type="GO" id="GO:0034501">
    <property type="term" value="P:protein localization to kinetochore"/>
    <property type="evidence" value="ECO:0007669"/>
    <property type="project" value="UniProtKB-UniRule"/>
</dbReference>
<keyword evidence="8 9" id="KW-0137">Centromere</keyword>
<organism evidence="10 11">
    <name type="scientific">Diploptera punctata</name>
    <name type="common">Pacific beetle cockroach</name>
    <dbReference type="NCBI Taxonomy" id="6984"/>
    <lineage>
        <taxon>Eukaryota</taxon>
        <taxon>Metazoa</taxon>
        <taxon>Ecdysozoa</taxon>
        <taxon>Arthropoda</taxon>
        <taxon>Hexapoda</taxon>
        <taxon>Insecta</taxon>
        <taxon>Pterygota</taxon>
        <taxon>Neoptera</taxon>
        <taxon>Polyneoptera</taxon>
        <taxon>Dictyoptera</taxon>
        <taxon>Blattodea</taxon>
        <taxon>Blaberoidea</taxon>
        <taxon>Blaberidae</taxon>
        <taxon>Diplopterinae</taxon>
        <taxon>Diploptera</taxon>
    </lineage>
</organism>
<comment type="function">
    <text evidence="9">Essential component of the mitotic checkpoint, which prevents cells from prematurely exiting mitosis. Required for the assembly of the dynein-dynactin and MAD1-MAD2 complexes onto kinetochores. Its function related to the spindle assembly machinery is proposed to depend on its association in the mitotic RZZ complex.</text>
</comment>
<keyword evidence="5 9" id="KW-0498">Mitosis</keyword>